<dbReference type="PANTHER" id="PTHR43433">
    <property type="entry name" value="HYDROLASE, ALPHA/BETA FOLD FAMILY PROTEIN"/>
    <property type="match status" value="1"/>
</dbReference>
<evidence type="ECO:0000259" key="1">
    <source>
        <dbReference type="Pfam" id="PF12146"/>
    </source>
</evidence>
<dbReference type="Pfam" id="PF12146">
    <property type="entry name" value="Hydrolase_4"/>
    <property type="match status" value="1"/>
</dbReference>
<dbReference type="SUPFAM" id="SSF53474">
    <property type="entry name" value="alpha/beta-Hydrolases"/>
    <property type="match status" value="1"/>
</dbReference>
<feature type="domain" description="Serine aminopeptidase S33" evidence="1">
    <location>
        <begin position="53"/>
        <end position="281"/>
    </location>
</feature>
<organism evidence="2 3">
    <name type="scientific">Armillaria tabescens</name>
    <name type="common">Ringless honey mushroom</name>
    <name type="synonym">Agaricus tabescens</name>
    <dbReference type="NCBI Taxonomy" id="1929756"/>
    <lineage>
        <taxon>Eukaryota</taxon>
        <taxon>Fungi</taxon>
        <taxon>Dikarya</taxon>
        <taxon>Basidiomycota</taxon>
        <taxon>Agaricomycotina</taxon>
        <taxon>Agaricomycetes</taxon>
        <taxon>Agaricomycetidae</taxon>
        <taxon>Agaricales</taxon>
        <taxon>Marasmiineae</taxon>
        <taxon>Physalacriaceae</taxon>
        <taxon>Desarmillaria</taxon>
    </lineage>
</organism>
<evidence type="ECO:0000313" key="2">
    <source>
        <dbReference type="EMBL" id="KAK0443949.1"/>
    </source>
</evidence>
<dbReference type="Proteomes" id="UP001175211">
    <property type="component" value="Unassembled WGS sequence"/>
</dbReference>
<comment type="caution">
    <text evidence="2">The sequence shown here is derived from an EMBL/GenBank/DDBJ whole genome shotgun (WGS) entry which is preliminary data.</text>
</comment>
<protein>
    <submittedName>
        <fullName evidence="2">Alpha/Beta hydrolase protein</fullName>
    </submittedName>
</protein>
<dbReference type="PANTHER" id="PTHR43433:SF1">
    <property type="entry name" value="BLL5160 PROTEIN"/>
    <property type="match status" value="1"/>
</dbReference>
<dbReference type="InterPro" id="IPR022742">
    <property type="entry name" value="Hydrolase_4"/>
</dbReference>
<keyword evidence="2" id="KW-0378">Hydrolase</keyword>
<proteinExistence type="predicted"/>
<reference evidence="2" key="1">
    <citation type="submission" date="2023-06" db="EMBL/GenBank/DDBJ databases">
        <authorList>
            <consortium name="Lawrence Berkeley National Laboratory"/>
            <person name="Ahrendt S."/>
            <person name="Sahu N."/>
            <person name="Indic B."/>
            <person name="Wong-Bajracharya J."/>
            <person name="Merenyi Z."/>
            <person name="Ke H.-M."/>
            <person name="Monk M."/>
            <person name="Kocsube S."/>
            <person name="Drula E."/>
            <person name="Lipzen A."/>
            <person name="Balint B."/>
            <person name="Henrissat B."/>
            <person name="Andreopoulos B."/>
            <person name="Martin F.M."/>
            <person name="Harder C.B."/>
            <person name="Rigling D."/>
            <person name="Ford K.L."/>
            <person name="Foster G.D."/>
            <person name="Pangilinan J."/>
            <person name="Papanicolaou A."/>
            <person name="Barry K."/>
            <person name="LaButti K."/>
            <person name="Viragh M."/>
            <person name="Koriabine M."/>
            <person name="Yan M."/>
            <person name="Riley R."/>
            <person name="Champramary S."/>
            <person name="Plett K.L."/>
            <person name="Tsai I.J."/>
            <person name="Slot J."/>
            <person name="Sipos G."/>
            <person name="Plett J."/>
            <person name="Nagy L.G."/>
            <person name="Grigoriev I.V."/>
        </authorList>
    </citation>
    <scope>NUCLEOTIDE SEQUENCE</scope>
    <source>
        <strain evidence="2">CCBAS 213</strain>
    </source>
</reference>
<evidence type="ECO:0000313" key="3">
    <source>
        <dbReference type="Proteomes" id="UP001175211"/>
    </source>
</evidence>
<dbReference type="AlphaFoldDB" id="A0AA39JMA5"/>
<keyword evidence="3" id="KW-1185">Reference proteome</keyword>
<dbReference type="GeneID" id="85361799"/>
<dbReference type="EMBL" id="JAUEPS010000056">
    <property type="protein sequence ID" value="KAK0443949.1"/>
    <property type="molecule type" value="Genomic_DNA"/>
</dbReference>
<dbReference type="Gene3D" id="3.40.50.1820">
    <property type="entry name" value="alpha/beta hydrolase"/>
    <property type="match status" value="1"/>
</dbReference>
<dbReference type="RefSeq" id="XP_060324916.1">
    <property type="nucleotide sequence ID" value="XM_060478251.1"/>
</dbReference>
<accession>A0AA39JMA5</accession>
<dbReference type="InterPro" id="IPR050471">
    <property type="entry name" value="AB_hydrolase"/>
</dbReference>
<name>A0AA39JMA5_ARMTA</name>
<dbReference type="GO" id="GO:0016787">
    <property type="term" value="F:hydrolase activity"/>
    <property type="evidence" value="ECO:0007669"/>
    <property type="project" value="UniProtKB-KW"/>
</dbReference>
<gene>
    <name evidence="2" type="ORF">EV420DRAFT_1649056</name>
</gene>
<sequence>MSAKNTLTIHPSLATVSQAWEVYPEDFYPGGSYAELPFGRTRYWLLGPEMGRKLVLIHGLSIPSIVWKDIAPQLAERGYRVLMYGQSSFWMGDMSTPNTTRFFADQFSFLMQHLNWAKAILIGFSMASQQAGGAVAAGVVYHFPHLVEDHIVLIAPAGVSRLSELPPDLKTPPPSMVHRTIPAVPSTSRLLPDPTSEIVHLQCTHLTGFNDAISSSYKEGPVRAMAYAYQSDTFNGHEVLHLHGTNDRVVAYGAASNIPTLLPDGAHVELVTIEGAGHDLTISQAKLVLEELDRFLPQPTV</sequence>
<dbReference type="InterPro" id="IPR029058">
    <property type="entry name" value="AB_hydrolase_fold"/>
</dbReference>